<feature type="domain" description="RiboL-PSP-HEPN" evidence="1">
    <location>
        <begin position="19"/>
        <end position="164"/>
    </location>
</feature>
<sequence>MLDIMYKSKTIHLRYKMQEDHKVFLLRQAVLVIYSSWEGFVKKAIAIYLQKLNNEKLQYDQLHDNYIAYQTDQLVAFKKPKTDFDAVKKITKDIFSCYRRDVVFSTNINTESNANLKVVNGILNKLNLRQLSVSHESPLNKLLRFRNSVAHGDEGIPISQSDIDFFTVHVQTAASDLIMTILDGYSEKVFLT</sequence>
<dbReference type="EMBL" id="CP014774">
    <property type="protein sequence ID" value="ANB53654.1"/>
    <property type="molecule type" value="Genomic_DNA"/>
</dbReference>
<protein>
    <recommendedName>
        <fullName evidence="1">RiboL-PSP-HEPN domain-containing protein</fullName>
    </recommendedName>
</protein>
<reference evidence="2 3" key="1">
    <citation type="journal article" date="2016" name="J. Clin. Microbiol.">
        <title>Detection and Whole-Genome Sequencing of Carbapenemase-Producing Aeromonas hydrophila Isolates from Routine Perirectal Surveillance Culture.</title>
        <authorList>
            <person name="Hughes H.Y."/>
            <person name="Conlan S.P."/>
            <person name="Lau A.F."/>
            <person name="Dekker J.P."/>
            <person name="Michelin A.V."/>
            <person name="Youn J.H."/>
            <person name="Henderson D.K."/>
            <person name="Frank K.M."/>
            <person name="Segre J.A."/>
            <person name="Palmore T.N."/>
        </authorList>
    </citation>
    <scope>NUCLEOTIDE SEQUENCE [LARGE SCALE GENOMIC DNA]</scope>
    <source>
        <strain evidence="2 3">AVNIH1</strain>
    </source>
</reference>
<name>A0AAC9B8T9_AERVE</name>
<organism evidence="2 3">
    <name type="scientific">Aeromonas veronii</name>
    <dbReference type="NCBI Taxonomy" id="654"/>
    <lineage>
        <taxon>Bacteria</taxon>
        <taxon>Pseudomonadati</taxon>
        <taxon>Pseudomonadota</taxon>
        <taxon>Gammaproteobacteria</taxon>
        <taxon>Aeromonadales</taxon>
        <taxon>Aeromonadaceae</taxon>
        <taxon>Aeromonas</taxon>
    </lineage>
</organism>
<dbReference type="Proteomes" id="UP000076809">
    <property type="component" value="Chromosome"/>
</dbReference>
<evidence type="ECO:0000259" key="1">
    <source>
        <dbReference type="Pfam" id="PF18735"/>
    </source>
</evidence>
<accession>A0AAC9B8T9</accession>
<evidence type="ECO:0000313" key="3">
    <source>
        <dbReference type="Proteomes" id="UP000076809"/>
    </source>
</evidence>
<proteinExistence type="predicted"/>
<dbReference type="Pfam" id="PF18735">
    <property type="entry name" value="HEPN_RiboL-PSP"/>
    <property type="match status" value="1"/>
</dbReference>
<gene>
    <name evidence="2" type="ORF">WM43_13800</name>
</gene>
<dbReference type="AlphaFoldDB" id="A0AAC9B8T9"/>
<evidence type="ECO:0000313" key="2">
    <source>
        <dbReference type="EMBL" id="ANB53654.1"/>
    </source>
</evidence>
<dbReference type="InterPro" id="IPR041519">
    <property type="entry name" value="HEPN_RiboL-PSP"/>
</dbReference>